<protein>
    <submittedName>
        <fullName evidence="2">SAM-dependent methyltransferase</fullName>
    </submittedName>
</protein>
<dbReference type="GO" id="GO:0032259">
    <property type="term" value="P:methylation"/>
    <property type="evidence" value="ECO:0007669"/>
    <property type="project" value="UniProtKB-KW"/>
</dbReference>
<keyword evidence="2" id="KW-0489">Methyltransferase</keyword>
<dbReference type="CDD" id="cd02440">
    <property type="entry name" value="AdoMet_MTases"/>
    <property type="match status" value="1"/>
</dbReference>
<keyword evidence="2" id="KW-0808">Transferase</keyword>
<dbReference type="InterPro" id="IPR029063">
    <property type="entry name" value="SAM-dependent_MTases_sf"/>
</dbReference>
<dbReference type="GO" id="GO:0008168">
    <property type="term" value="F:methyltransferase activity"/>
    <property type="evidence" value="ECO:0007669"/>
    <property type="project" value="UniProtKB-KW"/>
</dbReference>
<reference evidence="2 3" key="1">
    <citation type="submission" date="2023-07" db="EMBL/GenBank/DDBJ databases">
        <title>Sequencing the genomes of 1000 actinobacteria strains.</title>
        <authorList>
            <person name="Klenk H.-P."/>
        </authorList>
    </citation>
    <scope>NUCLEOTIDE SEQUENCE [LARGE SCALE GENOMIC DNA]</scope>
    <source>
        <strain evidence="2 3">DSM 19426</strain>
    </source>
</reference>
<accession>A0ABU2BYE8</accession>
<name>A0ABU2BYE8_9ACTN</name>
<dbReference type="RefSeq" id="WP_310303815.1">
    <property type="nucleotide sequence ID" value="NZ_BAAAPS010000003.1"/>
</dbReference>
<dbReference type="PANTHER" id="PTHR43591">
    <property type="entry name" value="METHYLTRANSFERASE"/>
    <property type="match status" value="1"/>
</dbReference>
<feature type="domain" description="Methyltransferase type 11" evidence="1">
    <location>
        <begin position="48"/>
        <end position="141"/>
    </location>
</feature>
<dbReference type="InterPro" id="IPR013216">
    <property type="entry name" value="Methyltransf_11"/>
</dbReference>
<evidence type="ECO:0000313" key="3">
    <source>
        <dbReference type="Proteomes" id="UP001183648"/>
    </source>
</evidence>
<dbReference type="PANTHER" id="PTHR43591:SF24">
    <property type="entry name" value="2-METHOXY-6-POLYPRENYL-1,4-BENZOQUINOL METHYLASE, MITOCHONDRIAL"/>
    <property type="match status" value="1"/>
</dbReference>
<dbReference type="SUPFAM" id="SSF53335">
    <property type="entry name" value="S-adenosyl-L-methionine-dependent methyltransferases"/>
    <property type="match status" value="1"/>
</dbReference>
<dbReference type="Pfam" id="PF08241">
    <property type="entry name" value="Methyltransf_11"/>
    <property type="match status" value="1"/>
</dbReference>
<keyword evidence="3" id="KW-1185">Reference proteome</keyword>
<dbReference type="EMBL" id="JAVDYG010000001">
    <property type="protein sequence ID" value="MDR7363426.1"/>
    <property type="molecule type" value="Genomic_DNA"/>
</dbReference>
<dbReference type="Gene3D" id="3.40.50.150">
    <property type="entry name" value="Vaccinia Virus protein VP39"/>
    <property type="match status" value="1"/>
</dbReference>
<proteinExistence type="predicted"/>
<dbReference type="Proteomes" id="UP001183648">
    <property type="component" value="Unassembled WGS sequence"/>
</dbReference>
<organism evidence="2 3">
    <name type="scientific">Nocardioides marmoribigeumensis</name>
    <dbReference type="NCBI Taxonomy" id="433649"/>
    <lineage>
        <taxon>Bacteria</taxon>
        <taxon>Bacillati</taxon>
        <taxon>Actinomycetota</taxon>
        <taxon>Actinomycetes</taxon>
        <taxon>Propionibacteriales</taxon>
        <taxon>Nocardioidaceae</taxon>
        <taxon>Nocardioides</taxon>
    </lineage>
</organism>
<sequence>MTVSFEGLKGVQHRTWTSGDYANVARLTVPLAQELVEAVDPAPGTRVLDVACGTGHVALAAARRFCEVTGVDYVPALVERARERAHAERLHADFEVGDAEALPYPDGSFDTVLSSIGVMFVADHQQGADELVRVTRPGGSIGVASWTPDGFVGRLLRVVSGHVPPPAGAQPPTRWGAPGVAAEMFGDRVEDVEERVLTVRERFHSPEHFADLFLHDYGPTHQAALTLDTDAREAFRQDLVDLAASSDVADDGTLATEWDYLLVTARRR</sequence>
<evidence type="ECO:0000313" key="2">
    <source>
        <dbReference type="EMBL" id="MDR7363426.1"/>
    </source>
</evidence>
<comment type="caution">
    <text evidence="2">The sequence shown here is derived from an EMBL/GenBank/DDBJ whole genome shotgun (WGS) entry which is preliminary data.</text>
</comment>
<gene>
    <name evidence="2" type="ORF">J2S63_002979</name>
</gene>
<evidence type="ECO:0000259" key="1">
    <source>
        <dbReference type="Pfam" id="PF08241"/>
    </source>
</evidence>